<evidence type="ECO:0000256" key="1">
    <source>
        <dbReference type="SAM" id="MobiDB-lite"/>
    </source>
</evidence>
<organism evidence="2 3">
    <name type="scientific">Stylosanthes scabra</name>
    <dbReference type="NCBI Taxonomy" id="79078"/>
    <lineage>
        <taxon>Eukaryota</taxon>
        <taxon>Viridiplantae</taxon>
        <taxon>Streptophyta</taxon>
        <taxon>Embryophyta</taxon>
        <taxon>Tracheophyta</taxon>
        <taxon>Spermatophyta</taxon>
        <taxon>Magnoliopsida</taxon>
        <taxon>eudicotyledons</taxon>
        <taxon>Gunneridae</taxon>
        <taxon>Pentapetalae</taxon>
        <taxon>rosids</taxon>
        <taxon>fabids</taxon>
        <taxon>Fabales</taxon>
        <taxon>Fabaceae</taxon>
        <taxon>Papilionoideae</taxon>
        <taxon>50 kb inversion clade</taxon>
        <taxon>dalbergioids sensu lato</taxon>
        <taxon>Dalbergieae</taxon>
        <taxon>Pterocarpus clade</taxon>
        <taxon>Stylosanthes</taxon>
    </lineage>
</organism>
<feature type="compositionally biased region" description="Low complexity" evidence="1">
    <location>
        <begin position="148"/>
        <end position="157"/>
    </location>
</feature>
<comment type="caution">
    <text evidence="2">The sequence shown here is derived from an EMBL/GenBank/DDBJ whole genome shotgun (WGS) entry which is preliminary data.</text>
</comment>
<feature type="compositionally biased region" description="Polar residues" evidence="1">
    <location>
        <begin position="28"/>
        <end position="54"/>
    </location>
</feature>
<proteinExistence type="predicted"/>
<evidence type="ECO:0000313" key="3">
    <source>
        <dbReference type="Proteomes" id="UP001341840"/>
    </source>
</evidence>
<feature type="region of interest" description="Disordered" evidence="1">
    <location>
        <begin position="1"/>
        <end position="193"/>
    </location>
</feature>
<gene>
    <name evidence="2" type="ORF">PIB30_064309</name>
</gene>
<sequence>MADQDVEGVVYIDHSGDDQRQNQQQQQALDLNTTANEATGSGNVNTDSGGTQNGQPPPRNPTQGNRQSAFDRIGPSGPTQRPFGGTGSDESQIAQELRHRMQAMESEVRELRKENAELRSSTKNPQPRAQTPPRRRSRSQSRGDDTTAARATVTPPREGIATHDGGPTGDTKEPEIGLLPRPLTATLHSQVGF</sequence>
<keyword evidence="3" id="KW-1185">Reference proteome</keyword>
<name>A0ABU6QLK2_9FABA</name>
<feature type="compositionally biased region" description="Basic and acidic residues" evidence="1">
    <location>
        <begin position="106"/>
        <end position="117"/>
    </location>
</feature>
<reference evidence="2 3" key="1">
    <citation type="journal article" date="2023" name="Plants (Basel)">
        <title>Bridging the Gap: Combining Genomics and Transcriptomics Approaches to Understand Stylosanthes scabra, an Orphan Legume from the Brazilian Caatinga.</title>
        <authorList>
            <person name="Ferreira-Neto J.R.C."/>
            <person name="da Silva M.D."/>
            <person name="Binneck E."/>
            <person name="de Melo N.F."/>
            <person name="da Silva R.H."/>
            <person name="de Melo A.L.T.M."/>
            <person name="Pandolfi V."/>
            <person name="Bustamante F.O."/>
            <person name="Brasileiro-Vidal A.C."/>
            <person name="Benko-Iseppon A.M."/>
        </authorList>
    </citation>
    <scope>NUCLEOTIDE SEQUENCE [LARGE SCALE GENOMIC DNA]</scope>
    <source>
        <tissue evidence="2">Leaves</tissue>
    </source>
</reference>
<dbReference type="EMBL" id="JASCZI010000625">
    <property type="protein sequence ID" value="MED6112733.1"/>
    <property type="molecule type" value="Genomic_DNA"/>
</dbReference>
<evidence type="ECO:0000313" key="2">
    <source>
        <dbReference type="EMBL" id="MED6112733.1"/>
    </source>
</evidence>
<protein>
    <submittedName>
        <fullName evidence="2">Uncharacterized protein</fullName>
    </submittedName>
</protein>
<accession>A0ABU6QLK2</accession>
<dbReference type="Proteomes" id="UP001341840">
    <property type="component" value="Unassembled WGS sequence"/>
</dbReference>